<dbReference type="PANTHER" id="PTHR48475:SF2">
    <property type="entry name" value="RIBONUCLEASE H"/>
    <property type="match status" value="1"/>
</dbReference>
<proteinExistence type="predicted"/>
<dbReference type="Gene3D" id="3.30.420.10">
    <property type="entry name" value="Ribonuclease H-like superfamily/Ribonuclease H"/>
    <property type="match status" value="1"/>
</dbReference>
<dbReference type="PANTHER" id="PTHR48475">
    <property type="entry name" value="RIBONUCLEASE H"/>
    <property type="match status" value="1"/>
</dbReference>
<dbReference type="Proteomes" id="UP001279734">
    <property type="component" value="Unassembled WGS sequence"/>
</dbReference>
<organism evidence="1 2">
    <name type="scientific">Nepenthes gracilis</name>
    <name type="common">Slender pitcher plant</name>
    <dbReference type="NCBI Taxonomy" id="150966"/>
    <lineage>
        <taxon>Eukaryota</taxon>
        <taxon>Viridiplantae</taxon>
        <taxon>Streptophyta</taxon>
        <taxon>Embryophyta</taxon>
        <taxon>Tracheophyta</taxon>
        <taxon>Spermatophyta</taxon>
        <taxon>Magnoliopsida</taxon>
        <taxon>eudicotyledons</taxon>
        <taxon>Gunneridae</taxon>
        <taxon>Pentapetalae</taxon>
        <taxon>Caryophyllales</taxon>
        <taxon>Nepenthaceae</taxon>
        <taxon>Nepenthes</taxon>
    </lineage>
</organism>
<sequence>MNADKAKRIKKTTGWYAILDGRLYRQGYSTPYLKCLTAEEAEYALSKIHLSICGSHIGGKNLTFKIMRQVEVTNCTLLHGLKTKLEDAGGSSVDELPSVLWSYRTTPQEPTRETPFNLCYGVEAVVPIEVGLPYLRVKCFGPATNIQRLRECRDLLLKVRNGTCLRTIAYQ</sequence>
<evidence type="ECO:0000313" key="2">
    <source>
        <dbReference type="Proteomes" id="UP001279734"/>
    </source>
</evidence>
<keyword evidence="2" id="KW-1185">Reference proteome</keyword>
<accession>A0AAD3SZW8</accession>
<gene>
    <name evidence="1" type="ORF">Nepgr_021982</name>
</gene>
<dbReference type="GO" id="GO:0003676">
    <property type="term" value="F:nucleic acid binding"/>
    <property type="evidence" value="ECO:0007669"/>
    <property type="project" value="InterPro"/>
</dbReference>
<name>A0AAD3SZW8_NEPGR</name>
<protein>
    <submittedName>
        <fullName evidence="1">Uncharacterized protein</fullName>
    </submittedName>
</protein>
<comment type="caution">
    <text evidence="1">The sequence shown here is derived from an EMBL/GenBank/DDBJ whole genome shotgun (WGS) entry which is preliminary data.</text>
</comment>
<evidence type="ECO:0000313" key="1">
    <source>
        <dbReference type="EMBL" id="GMH20141.1"/>
    </source>
</evidence>
<dbReference type="InterPro" id="IPR036397">
    <property type="entry name" value="RNaseH_sf"/>
</dbReference>
<dbReference type="AlphaFoldDB" id="A0AAD3SZW8"/>
<dbReference type="EMBL" id="BSYO01000021">
    <property type="protein sequence ID" value="GMH20141.1"/>
    <property type="molecule type" value="Genomic_DNA"/>
</dbReference>
<reference evidence="1" key="1">
    <citation type="submission" date="2023-05" db="EMBL/GenBank/DDBJ databases">
        <title>Nepenthes gracilis genome sequencing.</title>
        <authorList>
            <person name="Fukushima K."/>
        </authorList>
    </citation>
    <scope>NUCLEOTIDE SEQUENCE</scope>
    <source>
        <strain evidence="1">SING2019-196</strain>
    </source>
</reference>